<gene>
    <name evidence="1" type="ORF">C2845_PM08G04900</name>
</gene>
<reference evidence="2" key="1">
    <citation type="journal article" date="2019" name="Nat. Commun.">
        <title>The genome of broomcorn millet.</title>
        <authorList>
            <person name="Zou C."/>
            <person name="Miki D."/>
            <person name="Li D."/>
            <person name="Tang Q."/>
            <person name="Xiao L."/>
            <person name="Rajput S."/>
            <person name="Deng P."/>
            <person name="Jia W."/>
            <person name="Huang R."/>
            <person name="Zhang M."/>
            <person name="Sun Y."/>
            <person name="Hu J."/>
            <person name="Fu X."/>
            <person name="Schnable P.S."/>
            <person name="Li F."/>
            <person name="Zhang H."/>
            <person name="Feng B."/>
            <person name="Zhu X."/>
            <person name="Liu R."/>
            <person name="Schnable J.C."/>
            <person name="Zhu J.-K."/>
            <person name="Zhang H."/>
        </authorList>
    </citation>
    <scope>NUCLEOTIDE SEQUENCE [LARGE SCALE GENOMIC DNA]</scope>
</reference>
<evidence type="ECO:0000313" key="2">
    <source>
        <dbReference type="Proteomes" id="UP000275267"/>
    </source>
</evidence>
<dbReference type="GO" id="GO:0016301">
    <property type="term" value="F:kinase activity"/>
    <property type="evidence" value="ECO:0007669"/>
    <property type="project" value="UniProtKB-KW"/>
</dbReference>
<dbReference type="Proteomes" id="UP000275267">
    <property type="component" value="Unassembled WGS sequence"/>
</dbReference>
<proteinExistence type="predicted"/>
<name>A0A3L6R548_PANMI</name>
<dbReference type="Gene3D" id="1.10.510.10">
    <property type="entry name" value="Transferase(Phosphotransferase) domain 1"/>
    <property type="match status" value="1"/>
</dbReference>
<organism evidence="1 2">
    <name type="scientific">Panicum miliaceum</name>
    <name type="common">Proso millet</name>
    <name type="synonym">Broomcorn millet</name>
    <dbReference type="NCBI Taxonomy" id="4540"/>
    <lineage>
        <taxon>Eukaryota</taxon>
        <taxon>Viridiplantae</taxon>
        <taxon>Streptophyta</taxon>
        <taxon>Embryophyta</taxon>
        <taxon>Tracheophyta</taxon>
        <taxon>Spermatophyta</taxon>
        <taxon>Magnoliopsida</taxon>
        <taxon>Liliopsida</taxon>
        <taxon>Poales</taxon>
        <taxon>Poaceae</taxon>
        <taxon>PACMAD clade</taxon>
        <taxon>Panicoideae</taxon>
        <taxon>Panicodae</taxon>
        <taxon>Paniceae</taxon>
        <taxon>Panicinae</taxon>
        <taxon>Panicum</taxon>
        <taxon>Panicum sect. Panicum</taxon>
    </lineage>
</organism>
<dbReference type="EMBL" id="PQIB02000010">
    <property type="protein sequence ID" value="RLM94226.1"/>
    <property type="molecule type" value="Genomic_DNA"/>
</dbReference>
<dbReference type="STRING" id="4540.A0A3L6R548"/>
<comment type="caution">
    <text evidence="1">The sequence shown here is derived from an EMBL/GenBank/DDBJ whole genome shotgun (WGS) entry which is preliminary data.</text>
</comment>
<sequence length="215" mass="23900">MVNLVEWALHWQGRGELDKVVDRRIAAAVRPQALTKYGETAAKCLAERGADRPAMEDVVWSLQFVMRLQDDSGLDFSDVNSLNLVRELTPPLDPRQRTSTRMKPVREKVWPTASTPMCPCEVSSGRCTRTSTSREALYGLKMLLRSPLIEHRQDEEKSPKTNSGGCTSSGRKALVAVFFVVPWAWAATIGHRTDVTPLVVCWATAVSSPWAHAVI</sequence>
<dbReference type="AlphaFoldDB" id="A0A3L6R548"/>
<evidence type="ECO:0000313" key="1">
    <source>
        <dbReference type="EMBL" id="RLM94226.1"/>
    </source>
</evidence>
<dbReference type="OrthoDB" id="4062651at2759"/>
<accession>A0A3L6R548</accession>
<keyword evidence="2" id="KW-1185">Reference proteome</keyword>
<protein>
    <submittedName>
        <fullName evidence="1">Receptor-like protein kinase HERK 1</fullName>
    </submittedName>
</protein>